<reference evidence="1 2" key="1">
    <citation type="journal article" date="2018" name="Front. Plant Sci.">
        <title>Red Clover (Trifolium pratense) and Zigzag Clover (T. medium) - A Picture of Genomic Similarities and Differences.</title>
        <authorList>
            <person name="Dluhosova J."/>
            <person name="Istvanek J."/>
            <person name="Nedelnik J."/>
            <person name="Repkova J."/>
        </authorList>
    </citation>
    <scope>NUCLEOTIDE SEQUENCE [LARGE SCALE GENOMIC DNA]</scope>
    <source>
        <strain evidence="2">cv. 10/8</strain>
        <tissue evidence="1">Leaf</tissue>
    </source>
</reference>
<comment type="caution">
    <text evidence="1">The sequence shown here is derived from an EMBL/GenBank/DDBJ whole genome shotgun (WGS) entry which is preliminary data.</text>
</comment>
<dbReference type="EMBL" id="LXQA010059818">
    <property type="protein sequence ID" value="MCI05809.1"/>
    <property type="molecule type" value="Genomic_DNA"/>
</dbReference>
<accession>A0A392P320</accession>
<evidence type="ECO:0000313" key="2">
    <source>
        <dbReference type="Proteomes" id="UP000265520"/>
    </source>
</evidence>
<keyword evidence="2" id="KW-1185">Reference proteome</keyword>
<feature type="non-terminal residue" evidence="1">
    <location>
        <position position="1"/>
    </location>
</feature>
<organism evidence="1 2">
    <name type="scientific">Trifolium medium</name>
    <dbReference type="NCBI Taxonomy" id="97028"/>
    <lineage>
        <taxon>Eukaryota</taxon>
        <taxon>Viridiplantae</taxon>
        <taxon>Streptophyta</taxon>
        <taxon>Embryophyta</taxon>
        <taxon>Tracheophyta</taxon>
        <taxon>Spermatophyta</taxon>
        <taxon>Magnoliopsida</taxon>
        <taxon>eudicotyledons</taxon>
        <taxon>Gunneridae</taxon>
        <taxon>Pentapetalae</taxon>
        <taxon>rosids</taxon>
        <taxon>fabids</taxon>
        <taxon>Fabales</taxon>
        <taxon>Fabaceae</taxon>
        <taxon>Papilionoideae</taxon>
        <taxon>50 kb inversion clade</taxon>
        <taxon>NPAAA clade</taxon>
        <taxon>Hologalegina</taxon>
        <taxon>IRL clade</taxon>
        <taxon>Trifolieae</taxon>
        <taxon>Trifolium</taxon>
    </lineage>
</organism>
<dbReference type="Proteomes" id="UP000265520">
    <property type="component" value="Unassembled WGS sequence"/>
</dbReference>
<proteinExistence type="predicted"/>
<dbReference type="AlphaFoldDB" id="A0A392P320"/>
<protein>
    <submittedName>
        <fullName evidence="1">Uncharacterized protein</fullName>
    </submittedName>
</protein>
<evidence type="ECO:0000313" key="1">
    <source>
        <dbReference type="EMBL" id="MCI05809.1"/>
    </source>
</evidence>
<name>A0A392P320_9FABA</name>
<sequence length="64" mass="7034">ENIDVWDQSWLQDGGVIPRPPKVYSYNTALQEAGAEFGALKFLQKSRNCYGKLVEIVCNSSAAG</sequence>